<evidence type="ECO:0008006" key="7">
    <source>
        <dbReference type="Google" id="ProtNLM"/>
    </source>
</evidence>
<dbReference type="GO" id="GO:0006396">
    <property type="term" value="P:RNA processing"/>
    <property type="evidence" value="ECO:0007669"/>
    <property type="project" value="InterPro"/>
</dbReference>
<dbReference type="GO" id="GO:0008270">
    <property type="term" value="F:zinc ion binding"/>
    <property type="evidence" value="ECO:0007669"/>
    <property type="project" value="TreeGrafter"/>
</dbReference>
<comment type="similarity">
    <text evidence="1">Belongs to the UPF0587 family.</text>
</comment>
<organism evidence="5 6">
    <name type="scientific">Fusarium coffeatum</name>
    <dbReference type="NCBI Taxonomy" id="231269"/>
    <lineage>
        <taxon>Eukaryota</taxon>
        <taxon>Fungi</taxon>
        <taxon>Dikarya</taxon>
        <taxon>Ascomycota</taxon>
        <taxon>Pezizomycotina</taxon>
        <taxon>Sordariomycetes</taxon>
        <taxon>Hypocreomycetidae</taxon>
        <taxon>Hypocreales</taxon>
        <taxon>Nectriaceae</taxon>
        <taxon>Fusarium</taxon>
        <taxon>Fusarium incarnatum-equiseti species complex</taxon>
    </lineage>
</organism>
<keyword evidence="3" id="KW-0862">Zinc</keyword>
<gene>
    <name evidence="5" type="ORF">FIESC28_06493</name>
</gene>
<comment type="caution">
    <text evidence="5">The sequence shown here is derived from an EMBL/GenBank/DDBJ whole genome shotgun (WGS) entry which is preliminary data.</text>
</comment>
<reference evidence="5 6" key="1">
    <citation type="submission" date="2018-06" db="EMBL/GenBank/DDBJ databases">
        <title>Fusarium incarnatum-equiseti species complex species 28.</title>
        <authorList>
            <person name="Gardiner D.M."/>
        </authorList>
    </citation>
    <scope>NUCLEOTIDE SEQUENCE [LARGE SCALE GENOMIC DNA]</scope>
    <source>
        <strain evidence="5 6">FIESC_28</strain>
    </source>
</reference>
<name>A0A366RLP2_9HYPO</name>
<dbReference type="Proteomes" id="UP000253153">
    <property type="component" value="Unassembled WGS sequence"/>
</dbReference>
<keyword evidence="2" id="KW-0479">Metal-binding</keyword>
<feature type="region of interest" description="Disordered" evidence="4">
    <location>
        <begin position="270"/>
        <end position="299"/>
    </location>
</feature>
<keyword evidence="6" id="KW-1185">Reference proteome</keyword>
<dbReference type="SUPFAM" id="SSF141678">
    <property type="entry name" value="MAL13P1.257-like"/>
    <property type="match status" value="1"/>
</dbReference>
<dbReference type="Pfam" id="PF05907">
    <property type="entry name" value="CXXC_Zn-b_euk"/>
    <property type="match status" value="1"/>
</dbReference>
<protein>
    <recommendedName>
        <fullName evidence="7">DUF866 domain protein</fullName>
    </recommendedName>
</protein>
<accession>A0A366RLP2</accession>
<dbReference type="OrthoDB" id="10248838at2759"/>
<evidence type="ECO:0000256" key="3">
    <source>
        <dbReference type="ARBA" id="ARBA00022833"/>
    </source>
</evidence>
<dbReference type="GeneID" id="41995933"/>
<dbReference type="EMBL" id="QKXC01000133">
    <property type="protein sequence ID" value="RBR17336.1"/>
    <property type="molecule type" value="Genomic_DNA"/>
</dbReference>
<evidence type="ECO:0000313" key="5">
    <source>
        <dbReference type="EMBL" id="RBR17336.1"/>
    </source>
</evidence>
<dbReference type="AlphaFoldDB" id="A0A366RLP2"/>
<dbReference type="InterPro" id="IPR007175">
    <property type="entry name" value="Rpr2/Snm1/Rpp21"/>
</dbReference>
<dbReference type="InterPro" id="IPR008584">
    <property type="entry name" value="CXXC_Zn-binding_euk"/>
</dbReference>
<dbReference type="PANTHER" id="PTHR12857:SF0">
    <property type="entry name" value="CXXC MOTIF CONTAINING ZINC BINDING PROTEIN"/>
    <property type="match status" value="1"/>
</dbReference>
<evidence type="ECO:0000256" key="2">
    <source>
        <dbReference type="ARBA" id="ARBA00022723"/>
    </source>
</evidence>
<evidence type="ECO:0000313" key="6">
    <source>
        <dbReference type="Proteomes" id="UP000253153"/>
    </source>
</evidence>
<dbReference type="PANTHER" id="PTHR12857">
    <property type="entry name" value="CXXC MOTIF CONTAINING ZINC BINDING PROTEIN"/>
    <property type="match status" value="1"/>
</dbReference>
<feature type="region of interest" description="Disordered" evidence="4">
    <location>
        <begin position="312"/>
        <end position="384"/>
    </location>
</feature>
<feature type="compositionally biased region" description="Polar residues" evidence="4">
    <location>
        <begin position="366"/>
        <end position="378"/>
    </location>
</feature>
<evidence type="ECO:0000256" key="1">
    <source>
        <dbReference type="ARBA" id="ARBA00007818"/>
    </source>
</evidence>
<dbReference type="Pfam" id="PF04032">
    <property type="entry name" value="Rpr2"/>
    <property type="match status" value="1"/>
</dbReference>
<dbReference type="RefSeq" id="XP_031015322.1">
    <property type="nucleotide sequence ID" value="XM_031160637.1"/>
</dbReference>
<evidence type="ECO:0000256" key="4">
    <source>
        <dbReference type="SAM" id="MobiDB-lite"/>
    </source>
</evidence>
<sequence length="384" mass="42532">MFALYLTADLQGVTNLRPVDTEDNPFWYMFKVQCTSCRETHPNYVGVNRFETNEMSGSRGEANFVWKCKNCKRESSASVKSGPAAYEQAEPAKAQKIIEFDCRGLEFVEFKAEGEWLAEGIETNTKFTGIELEEGEWFEYDEKSNEEVSINEVKPTVYFAVRQGSNLKLEHRISETQLQSQLPEIKRHHSSFSSTKMALPELPGTADFLTDAAHLLRTTAPETSAYLMSQRGDLLSQHGVSVSDIQRQHVCGGCGLIMIPGQGATLKLDARKSMQRKTKGAKSGTYSTPRTNQEPKGPCKILHCDNCQRDTKISLPAPGPAVRRKTAQTKVNKTSAPAPVEPAKPSTNASSKKRAKNRKAGLQALLSGQKQQAANPLSLSHFMK</sequence>
<proteinExistence type="inferred from homology"/>
<feature type="compositionally biased region" description="Polar residues" evidence="4">
    <location>
        <begin position="284"/>
        <end position="294"/>
    </location>
</feature>